<comment type="caution">
    <text evidence="2">The sequence shown here is derived from an EMBL/GenBank/DDBJ whole genome shotgun (WGS) entry which is preliminary data.</text>
</comment>
<sequence length="176" mass="20464">MTRDVQLLLKDRNMAFRSSDRELYSAARSKLKRGIRDAKAAYRRRIESHFEDSNPRRAWQGIRQITNYKYSTNQNTSSSAPLADQLNHFFSRFEVVSTEPAMPIATVSAYISQPLNIQTADVIRMYKTGWINTQLFTKWMKHFILQSGASVDHKVLLILDNHQSQLSIETYELCME</sequence>
<dbReference type="Proteomes" id="UP001221898">
    <property type="component" value="Unassembled WGS sequence"/>
</dbReference>
<organism evidence="2 3">
    <name type="scientific">Aldrovandia affinis</name>
    <dbReference type="NCBI Taxonomy" id="143900"/>
    <lineage>
        <taxon>Eukaryota</taxon>
        <taxon>Metazoa</taxon>
        <taxon>Chordata</taxon>
        <taxon>Craniata</taxon>
        <taxon>Vertebrata</taxon>
        <taxon>Euteleostomi</taxon>
        <taxon>Actinopterygii</taxon>
        <taxon>Neopterygii</taxon>
        <taxon>Teleostei</taxon>
        <taxon>Notacanthiformes</taxon>
        <taxon>Halosauridae</taxon>
        <taxon>Aldrovandia</taxon>
    </lineage>
</organism>
<dbReference type="GO" id="GO:0003676">
    <property type="term" value="F:nucleic acid binding"/>
    <property type="evidence" value="ECO:0007669"/>
    <property type="project" value="InterPro"/>
</dbReference>
<evidence type="ECO:0000313" key="2">
    <source>
        <dbReference type="EMBL" id="KAJ8386081.1"/>
    </source>
</evidence>
<name>A0AAD7W6I2_9TELE</name>
<keyword evidence="3" id="KW-1185">Reference proteome</keyword>
<dbReference type="PANTHER" id="PTHR47510">
    <property type="entry name" value="REVERSE TRANSCRIPTASE DOMAIN-CONTAINING PROTEIN"/>
    <property type="match status" value="1"/>
</dbReference>
<reference evidence="2" key="1">
    <citation type="journal article" date="2023" name="Science">
        <title>Genome structures resolve the early diversification of teleost fishes.</title>
        <authorList>
            <person name="Parey E."/>
            <person name="Louis A."/>
            <person name="Montfort J."/>
            <person name="Bouchez O."/>
            <person name="Roques C."/>
            <person name="Iampietro C."/>
            <person name="Lluch J."/>
            <person name="Castinel A."/>
            <person name="Donnadieu C."/>
            <person name="Desvignes T."/>
            <person name="Floi Bucao C."/>
            <person name="Jouanno E."/>
            <person name="Wen M."/>
            <person name="Mejri S."/>
            <person name="Dirks R."/>
            <person name="Jansen H."/>
            <person name="Henkel C."/>
            <person name="Chen W.J."/>
            <person name="Zahm M."/>
            <person name="Cabau C."/>
            <person name="Klopp C."/>
            <person name="Thompson A.W."/>
            <person name="Robinson-Rechavi M."/>
            <person name="Braasch I."/>
            <person name="Lecointre G."/>
            <person name="Bobe J."/>
            <person name="Postlethwait J.H."/>
            <person name="Berthelot C."/>
            <person name="Roest Crollius H."/>
            <person name="Guiguen Y."/>
        </authorList>
    </citation>
    <scope>NUCLEOTIDE SEQUENCE</scope>
    <source>
        <strain evidence="2">NC1722</strain>
    </source>
</reference>
<gene>
    <name evidence="2" type="ORF">AAFF_G00176750</name>
</gene>
<dbReference type="AlphaFoldDB" id="A0AAD7W6I2"/>
<protein>
    <recommendedName>
        <fullName evidence="1">DDE-1 domain-containing protein</fullName>
    </recommendedName>
</protein>
<dbReference type="PANTHER" id="PTHR47510:SF3">
    <property type="entry name" value="ENDO_EXONUCLEASE_PHOSPHATASE DOMAIN-CONTAINING PROTEIN"/>
    <property type="match status" value="1"/>
</dbReference>
<evidence type="ECO:0000259" key="1">
    <source>
        <dbReference type="Pfam" id="PF03184"/>
    </source>
</evidence>
<dbReference type="EMBL" id="JAINUG010000235">
    <property type="protein sequence ID" value="KAJ8386081.1"/>
    <property type="molecule type" value="Genomic_DNA"/>
</dbReference>
<dbReference type="Pfam" id="PF03184">
    <property type="entry name" value="DDE_1"/>
    <property type="match status" value="1"/>
</dbReference>
<feature type="domain" description="DDE-1" evidence="1">
    <location>
        <begin position="123"/>
        <end position="170"/>
    </location>
</feature>
<proteinExistence type="predicted"/>
<evidence type="ECO:0000313" key="3">
    <source>
        <dbReference type="Proteomes" id="UP001221898"/>
    </source>
</evidence>
<dbReference type="InterPro" id="IPR004875">
    <property type="entry name" value="DDE_SF_endonuclease_dom"/>
</dbReference>
<accession>A0AAD7W6I2</accession>